<dbReference type="GO" id="GO:0016491">
    <property type="term" value="F:oxidoreductase activity"/>
    <property type="evidence" value="ECO:0007669"/>
    <property type="project" value="UniProtKB-KW"/>
</dbReference>
<evidence type="ECO:0000256" key="1">
    <source>
        <dbReference type="ARBA" id="ARBA00006484"/>
    </source>
</evidence>
<sequence>MDANDAPFPPKPSFTERELPDQSGKVYVAIVTGAATGMGLELAKILYSRNCTVYIATRSEAKISAAIASIQAAHPNSRGRLEPLIVDFSNLTTIKPAAASFLARESPLESAGSKGAQGHDLEMVTNVLGPYLLTRCLEERLVSTAREVGLAGKAATGVRIVWVTSFIGFGGAPGGVVWDDTTSSPTQLKAMENYMQSKTGDVFLAHEFAQRMGGEGVISVVRAPIQSVNPGLTKTELQRYMPAPCALPCHKYGAYSELFGALSPDVTKEKNGAYIMPWGRFGHVPADLAVAMAPASDGGNGLSRKFLHLCERETSAYA</sequence>
<reference evidence="4" key="2">
    <citation type="submission" date="2023-06" db="EMBL/GenBank/DDBJ databases">
        <authorList>
            <consortium name="Lawrence Berkeley National Laboratory"/>
            <person name="Haridas S."/>
            <person name="Hensen N."/>
            <person name="Bonometti L."/>
            <person name="Westerberg I."/>
            <person name="Brannstrom I.O."/>
            <person name="Guillou S."/>
            <person name="Cros-Aarteil S."/>
            <person name="Calhoun S."/>
            <person name="Kuo A."/>
            <person name="Mondo S."/>
            <person name="Pangilinan J."/>
            <person name="Riley R."/>
            <person name="LaButti K."/>
            <person name="Andreopoulos B."/>
            <person name="Lipzen A."/>
            <person name="Chen C."/>
            <person name="Yanf M."/>
            <person name="Daum C."/>
            <person name="Ng V."/>
            <person name="Clum A."/>
            <person name="Steindorff A."/>
            <person name="Ohm R."/>
            <person name="Martin F."/>
            <person name="Silar P."/>
            <person name="Natvig D."/>
            <person name="Lalanne C."/>
            <person name="Gautier V."/>
            <person name="Ament-velasquez S.L."/>
            <person name="Kruys A."/>
            <person name="Hutchinson M.I."/>
            <person name="Powell A.J."/>
            <person name="Barry K."/>
            <person name="Miller A.N."/>
            <person name="Grigoriev I.V."/>
            <person name="Debuchy R."/>
            <person name="Gladieux P."/>
            <person name="Thoren M.H."/>
            <person name="Johannesson H."/>
        </authorList>
    </citation>
    <scope>NUCLEOTIDE SEQUENCE</scope>
    <source>
        <strain evidence="4">CBS 232.78</strain>
    </source>
</reference>
<dbReference type="AlphaFoldDB" id="A0AAE0NGA7"/>
<proteinExistence type="inferred from homology"/>
<evidence type="ECO:0000256" key="2">
    <source>
        <dbReference type="ARBA" id="ARBA00022857"/>
    </source>
</evidence>
<gene>
    <name evidence="4" type="ORF">B0H63DRAFT_494901</name>
</gene>
<dbReference type="InterPro" id="IPR036291">
    <property type="entry name" value="NAD(P)-bd_dom_sf"/>
</dbReference>
<dbReference type="EMBL" id="JAULSW010000005">
    <property type="protein sequence ID" value="KAK3380939.1"/>
    <property type="molecule type" value="Genomic_DNA"/>
</dbReference>
<organism evidence="4 5">
    <name type="scientific">Podospora didyma</name>
    <dbReference type="NCBI Taxonomy" id="330526"/>
    <lineage>
        <taxon>Eukaryota</taxon>
        <taxon>Fungi</taxon>
        <taxon>Dikarya</taxon>
        <taxon>Ascomycota</taxon>
        <taxon>Pezizomycotina</taxon>
        <taxon>Sordariomycetes</taxon>
        <taxon>Sordariomycetidae</taxon>
        <taxon>Sordariales</taxon>
        <taxon>Podosporaceae</taxon>
        <taxon>Podospora</taxon>
    </lineage>
</organism>
<evidence type="ECO:0008006" key="6">
    <source>
        <dbReference type="Google" id="ProtNLM"/>
    </source>
</evidence>
<name>A0AAE0NGA7_9PEZI</name>
<comment type="similarity">
    <text evidence="1">Belongs to the short-chain dehydrogenases/reductases (SDR) family.</text>
</comment>
<keyword evidence="2" id="KW-0521">NADP</keyword>
<reference evidence="4" key="1">
    <citation type="journal article" date="2023" name="Mol. Phylogenet. Evol.">
        <title>Genome-scale phylogeny and comparative genomics of the fungal order Sordariales.</title>
        <authorList>
            <person name="Hensen N."/>
            <person name="Bonometti L."/>
            <person name="Westerberg I."/>
            <person name="Brannstrom I.O."/>
            <person name="Guillou S."/>
            <person name="Cros-Aarteil S."/>
            <person name="Calhoun S."/>
            <person name="Haridas S."/>
            <person name="Kuo A."/>
            <person name="Mondo S."/>
            <person name="Pangilinan J."/>
            <person name="Riley R."/>
            <person name="LaButti K."/>
            <person name="Andreopoulos B."/>
            <person name="Lipzen A."/>
            <person name="Chen C."/>
            <person name="Yan M."/>
            <person name="Daum C."/>
            <person name="Ng V."/>
            <person name="Clum A."/>
            <person name="Steindorff A."/>
            <person name="Ohm R.A."/>
            <person name="Martin F."/>
            <person name="Silar P."/>
            <person name="Natvig D.O."/>
            <person name="Lalanne C."/>
            <person name="Gautier V."/>
            <person name="Ament-Velasquez S.L."/>
            <person name="Kruys A."/>
            <person name="Hutchinson M.I."/>
            <person name="Powell A.J."/>
            <person name="Barry K."/>
            <person name="Miller A.N."/>
            <person name="Grigoriev I.V."/>
            <person name="Debuchy R."/>
            <person name="Gladieux P."/>
            <person name="Hiltunen Thoren M."/>
            <person name="Johannesson H."/>
        </authorList>
    </citation>
    <scope>NUCLEOTIDE SEQUENCE</scope>
    <source>
        <strain evidence="4">CBS 232.78</strain>
    </source>
</reference>
<dbReference type="Gene3D" id="3.40.50.720">
    <property type="entry name" value="NAD(P)-binding Rossmann-like Domain"/>
    <property type="match status" value="1"/>
</dbReference>
<dbReference type="PANTHER" id="PTHR24320">
    <property type="entry name" value="RETINOL DEHYDROGENASE"/>
    <property type="match status" value="1"/>
</dbReference>
<evidence type="ECO:0000313" key="4">
    <source>
        <dbReference type="EMBL" id="KAK3380939.1"/>
    </source>
</evidence>
<dbReference type="Proteomes" id="UP001285441">
    <property type="component" value="Unassembled WGS sequence"/>
</dbReference>
<dbReference type="PRINTS" id="PR00081">
    <property type="entry name" value="GDHRDH"/>
</dbReference>
<evidence type="ECO:0000256" key="3">
    <source>
        <dbReference type="ARBA" id="ARBA00023002"/>
    </source>
</evidence>
<dbReference type="SUPFAM" id="SSF51735">
    <property type="entry name" value="NAD(P)-binding Rossmann-fold domains"/>
    <property type="match status" value="1"/>
</dbReference>
<protein>
    <recommendedName>
        <fullName evidence="6">NAD(P)-binding protein</fullName>
    </recommendedName>
</protein>
<accession>A0AAE0NGA7</accession>
<dbReference type="PANTHER" id="PTHR24320:SF236">
    <property type="entry name" value="SHORT-CHAIN DEHYDROGENASE-RELATED"/>
    <property type="match status" value="1"/>
</dbReference>
<dbReference type="InterPro" id="IPR002347">
    <property type="entry name" value="SDR_fam"/>
</dbReference>
<comment type="caution">
    <text evidence="4">The sequence shown here is derived from an EMBL/GenBank/DDBJ whole genome shotgun (WGS) entry which is preliminary data.</text>
</comment>
<keyword evidence="3" id="KW-0560">Oxidoreductase</keyword>
<evidence type="ECO:0000313" key="5">
    <source>
        <dbReference type="Proteomes" id="UP001285441"/>
    </source>
</evidence>
<keyword evidence="5" id="KW-1185">Reference proteome</keyword>
<dbReference type="Pfam" id="PF00106">
    <property type="entry name" value="adh_short"/>
    <property type="match status" value="1"/>
</dbReference>